<dbReference type="AlphaFoldDB" id="A0A448HJY6"/>
<dbReference type="Pfam" id="PF26526">
    <property type="entry name" value="DUF8175"/>
    <property type="match status" value="1"/>
</dbReference>
<dbReference type="RefSeq" id="WP_126383517.1">
    <property type="nucleotide sequence ID" value="NZ_LR134350.1"/>
</dbReference>
<gene>
    <name evidence="4" type="ORF">NCTC11636_02476</name>
</gene>
<organism evidence="4 5">
    <name type="scientific">Actinomyces howellii</name>
    <dbReference type="NCBI Taxonomy" id="52771"/>
    <lineage>
        <taxon>Bacteria</taxon>
        <taxon>Bacillati</taxon>
        <taxon>Actinomycetota</taxon>
        <taxon>Actinomycetes</taxon>
        <taxon>Actinomycetales</taxon>
        <taxon>Actinomycetaceae</taxon>
        <taxon>Actinomyces</taxon>
    </lineage>
</organism>
<sequence>MVVQGQENRDERPGAELLSSRSFVVGMVFVVVVALMAVWLVVDSAVDQGRDESVEAPASNSPADREVAASAAGEDPSASSVCGLSPGEQAPPSGPLPMEVVSVTDTVSVPVVEGVGPGRVTNGQVSHCFAHSPTGAVVAAANFLRWFSAQERLPDVVETLVAPGTDRDRLLEQIELGWDGGTTRPFAVMGYKVEVRRDDEVLVTMLTSTSVEDRRLVSWPLVMVWQDGDWKVQAPSTDSWGQEGQESDAGFTPWVVR</sequence>
<keyword evidence="2" id="KW-0472">Membrane</keyword>
<accession>A0A448HJY6</accession>
<feature type="region of interest" description="Disordered" evidence="1">
    <location>
        <begin position="234"/>
        <end position="257"/>
    </location>
</feature>
<evidence type="ECO:0000313" key="4">
    <source>
        <dbReference type="EMBL" id="VEG30003.1"/>
    </source>
</evidence>
<feature type="region of interest" description="Disordered" evidence="1">
    <location>
        <begin position="52"/>
        <end position="99"/>
    </location>
</feature>
<keyword evidence="2" id="KW-1133">Transmembrane helix</keyword>
<keyword evidence="5" id="KW-1185">Reference proteome</keyword>
<dbReference type="Proteomes" id="UP000266895">
    <property type="component" value="Chromosome"/>
</dbReference>
<name>A0A448HJY6_9ACTO</name>
<dbReference type="OrthoDB" id="4428031at2"/>
<evidence type="ECO:0000256" key="2">
    <source>
        <dbReference type="SAM" id="Phobius"/>
    </source>
</evidence>
<dbReference type="InterPro" id="IPR058488">
    <property type="entry name" value="DUF8175"/>
</dbReference>
<evidence type="ECO:0000259" key="3">
    <source>
        <dbReference type="Pfam" id="PF26526"/>
    </source>
</evidence>
<reference evidence="4 5" key="1">
    <citation type="submission" date="2018-12" db="EMBL/GenBank/DDBJ databases">
        <authorList>
            <consortium name="Pathogen Informatics"/>
        </authorList>
    </citation>
    <scope>NUCLEOTIDE SEQUENCE [LARGE SCALE GENOMIC DNA]</scope>
    <source>
        <strain evidence="4 5">NCTC11636</strain>
    </source>
</reference>
<evidence type="ECO:0000256" key="1">
    <source>
        <dbReference type="SAM" id="MobiDB-lite"/>
    </source>
</evidence>
<proteinExistence type="predicted"/>
<dbReference type="KEGG" id="ahw:NCTC11636_02476"/>
<dbReference type="EMBL" id="LR134350">
    <property type="protein sequence ID" value="VEG30003.1"/>
    <property type="molecule type" value="Genomic_DNA"/>
</dbReference>
<feature type="domain" description="DUF8175" evidence="3">
    <location>
        <begin position="64"/>
        <end position="253"/>
    </location>
</feature>
<feature type="transmembrane region" description="Helical" evidence="2">
    <location>
        <begin position="23"/>
        <end position="42"/>
    </location>
</feature>
<evidence type="ECO:0000313" key="5">
    <source>
        <dbReference type="Proteomes" id="UP000266895"/>
    </source>
</evidence>
<keyword evidence="2" id="KW-0812">Transmembrane</keyword>
<feature type="compositionally biased region" description="Polar residues" evidence="1">
    <location>
        <begin position="234"/>
        <end position="244"/>
    </location>
</feature>
<protein>
    <submittedName>
        <fullName evidence="4">Zonula occludens toxin</fullName>
    </submittedName>
</protein>